<dbReference type="GO" id="GO:0020037">
    <property type="term" value="F:heme binding"/>
    <property type="evidence" value="ECO:0007669"/>
    <property type="project" value="InterPro"/>
</dbReference>
<evidence type="ECO:0000256" key="2">
    <source>
        <dbReference type="ARBA" id="ARBA00022692"/>
    </source>
</evidence>
<dbReference type="SUPFAM" id="SSF48264">
    <property type="entry name" value="Cytochrome P450"/>
    <property type="match status" value="1"/>
</dbReference>
<evidence type="ECO:0000256" key="4">
    <source>
        <dbReference type="ARBA" id="ARBA00022989"/>
    </source>
</evidence>
<name>N1R580_AEGTA</name>
<evidence type="ECO:0000256" key="1">
    <source>
        <dbReference type="ARBA" id="ARBA00004167"/>
    </source>
</evidence>
<evidence type="ECO:0000256" key="3">
    <source>
        <dbReference type="ARBA" id="ARBA00022723"/>
    </source>
</evidence>
<dbReference type="PANTHER" id="PTHR24298">
    <property type="entry name" value="FLAVONOID 3'-MONOOXYGENASE-RELATED"/>
    <property type="match status" value="1"/>
</dbReference>
<dbReference type="AlphaFoldDB" id="N1R580"/>
<reference evidence="6" key="1">
    <citation type="submission" date="2015-06" db="UniProtKB">
        <authorList>
            <consortium name="EnsemblPlants"/>
        </authorList>
    </citation>
    <scope>IDENTIFICATION</scope>
</reference>
<evidence type="ECO:0000256" key="5">
    <source>
        <dbReference type="ARBA" id="ARBA00023136"/>
    </source>
</evidence>
<comment type="subcellular location">
    <subcellularLocation>
        <location evidence="1">Membrane</location>
        <topology evidence="1">Single-pass membrane protein</topology>
    </subcellularLocation>
</comment>
<sequence>MGRDEREMEKLTKFVPERFLSGGDGEGMDVAGSREIRMMPFDVSRRICAGLGIARLHLEYFVGYLVNELWHEVPSDEVDFAEKPEFTLIMAKPLCARTIPSDVVDKLKAESL</sequence>
<dbReference type="InterPro" id="IPR001128">
    <property type="entry name" value="Cyt_P450"/>
</dbReference>
<dbReference type="InterPro" id="IPR036396">
    <property type="entry name" value="Cyt_P450_sf"/>
</dbReference>
<dbReference type="EnsemblPlants" id="EMT33821">
    <property type="protein sequence ID" value="EMT33821"/>
    <property type="gene ID" value="F775_23538"/>
</dbReference>
<organism evidence="6">
    <name type="scientific">Aegilops tauschii</name>
    <name type="common">Tausch's goatgrass</name>
    <name type="synonym">Aegilops squarrosa</name>
    <dbReference type="NCBI Taxonomy" id="37682"/>
    <lineage>
        <taxon>Eukaryota</taxon>
        <taxon>Viridiplantae</taxon>
        <taxon>Streptophyta</taxon>
        <taxon>Embryophyta</taxon>
        <taxon>Tracheophyta</taxon>
        <taxon>Spermatophyta</taxon>
        <taxon>Magnoliopsida</taxon>
        <taxon>Liliopsida</taxon>
        <taxon>Poales</taxon>
        <taxon>Poaceae</taxon>
        <taxon>BOP clade</taxon>
        <taxon>Pooideae</taxon>
        <taxon>Triticodae</taxon>
        <taxon>Triticeae</taxon>
        <taxon>Triticinae</taxon>
        <taxon>Aegilops</taxon>
    </lineage>
</organism>
<dbReference type="GO" id="GO:0016709">
    <property type="term" value="F:oxidoreductase activity, acting on paired donors, with incorporation or reduction of molecular oxygen, NAD(P)H as one donor, and incorporation of one atom of oxygen"/>
    <property type="evidence" value="ECO:0007669"/>
    <property type="project" value="TreeGrafter"/>
</dbReference>
<dbReference type="GO" id="GO:0016020">
    <property type="term" value="C:membrane"/>
    <property type="evidence" value="ECO:0007669"/>
    <property type="project" value="UniProtKB-SubCell"/>
</dbReference>
<dbReference type="GO" id="GO:0005506">
    <property type="term" value="F:iron ion binding"/>
    <property type="evidence" value="ECO:0007669"/>
    <property type="project" value="InterPro"/>
</dbReference>
<dbReference type="InterPro" id="IPR051103">
    <property type="entry name" value="Plant_metabolite_P450s"/>
</dbReference>
<dbReference type="PANTHER" id="PTHR24298:SF800">
    <property type="entry name" value="CYTOCHROME P450 89A2-RELATED"/>
    <property type="match status" value="1"/>
</dbReference>
<dbReference type="Pfam" id="PF00067">
    <property type="entry name" value="p450"/>
    <property type="match status" value="1"/>
</dbReference>
<protein>
    <submittedName>
        <fullName evidence="6">Cytochrome P450 89A2</fullName>
    </submittedName>
</protein>
<accession>N1R580</accession>
<dbReference type="Gene3D" id="1.10.630.10">
    <property type="entry name" value="Cytochrome P450"/>
    <property type="match status" value="1"/>
</dbReference>
<keyword evidence="5" id="KW-0472">Membrane</keyword>
<keyword evidence="2" id="KW-0812">Transmembrane</keyword>
<keyword evidence="3" id="KW-0479">Metal-binding</keyword>
<evidence type="ECO:0000313" key="6">
    <source>
        <dbReference type="EnsemblPlants" id="EMT33821"/>
    </source>
</evidence>
<keyword evidence="4" id="KW-1133">Transmembrane helix</keyword>
<proteinExistence type="predicted"/>